<feature type="compositionally biased region" description="Low complexity" evidence="1">
    <location>
        <begin position="175"/>
        <end position="188"/>
    </location>
</feature>
<dbReference type="Pfam" id="PF06371">
    <property type="entry name" value="Drf_GBD"/>
    <property type="match status" value="2"/>
</dbReference>
<evidence type="ECO:0000313" key="5">
    <source>
        <dbReference type="WBParaSite" id="HNAJ_0000167601-mRNA-1"/>
    </source>
</evidence>
<feature type="domain" description="GBD/FH3" evidence="2">
    <location>
        <begin position="1"/>
        <end position="327"/>
    </location>
</feature>
<reference evidence="3 4" key="2">
    <citation type="submission" date="2018-11" db="EMBL/GenBank/DDBJ databases">
        <authorList>
            <consortium name="Pathogen Informatics"/>
        </authorList>
    </citation>
    <scope>NUCLEOTIDE SEQUENCE [LARGE SCALE GENOMIC DNA]</scope>
</reference>
<dbReference type="AlphaFoldDB" id="A0A0R3T3S6"/>
<feature type="region of interest" description="Disordered" evidence="1">
    <location>
        <begin position="170"/>
        <end position="199"/>
    </location>
</feature>
<dbReference type="InterPro" id="IPR011989">
    <property type="entry name" value="ARM-like"/>
</dbReference>
<dbReference type="EMBL" id="UZAE01000687">
    <property type="protein sequence ID" value="VDN97534.1"/>
    <property type="molecule type" value="Genomic_DNA"/>
</dbReference>
<dbReference type="PANTHER" id="PTHR45857:SF4">
    <property type="entry name" value="FORMIN-LIKE PROTEIN"/>
    <property type="match status" value="1"/>
</dbReference>
<dbReference type="OrthoDB" id="1668162at2759"/>
<dbReference type="PANTHER" id="PTHR45857">
    <property type="entry name" value="FORMIN-LIKE PROTEIN"/>
    <property type="match status" value="1"/>
</dbReference>
<dbReference type="InterPro" id="IPR010473">
    <property type="entry name" value="GTPase-bd"/>
</dbReference>
<accession>A0A0R3T3S6</accession>
<dbReference type="GO" id="GO:0008360">
    <property type="term" value="P:regulation of cell shape"/>
    <property type="evidence" value="ECO:0007669"/>
    <property type="project" value="TreeGrafter"/>
</dbReference>
<reference evidence="5" key="1">
    <citation type="submission" date="2017-02" db="UniProtKB">
        <authorList>
            <consortium name="WormBaseParasite"/>
        </authorList>
    </citation>
    <scope>IDENTIFICATION</scope>
</reference>
<protein>
    <submittedName>
        <fullName evidence="5">GBD/FH3 domain-containing protein</fullName>
    </submittedName>
</protein>
<evidence type="ECO:0000313" key="3">
    <source>
        <dbReference type="EMBL" id="VDN97534.1"/>
    </source>
</evidence>
<organism evidence="5">
    <name type="scientific">Rodentolepis nana</name>
    <name type="common">Dwarf tapeworm</name>
    <name type="synonym">Hymenolepis nana</name>
    <dbReference type="NCBI Taxonomy" id="102285"/>
    <lineage>
        <taxon>Eukaryota</taxon>
        <taxon>Metazoa</taxon>
        <taxon>Spiralia</taxon>
        <taxon>Lophotrochozoa</taxon>
        <taxon>Platyhelminthes</taxon>
        <taxon>Cestoda</taxon>
        <taxon>Eucestoda</taxon>
        <taxon>Cyclophyllidea</taxon>
        <taxon>Hymenolepididae</taxon>
        <taxon>Rodentolepis</taxon>
    </lineage>
</organism>
<evidence type="ECO:0000256" key="1">
    <source>
        <dbReference type="SAM" id="MobiDB-lite"/>
    </source>
</evidence>
<dbReference type="SUPFAM" id="SSF48371">
    <property type="entry name" value="ARM repeat"/>
    <property type="match status" value="1"/>
</dbReference>
<evidence type="ECO:0000259" key="2">
    <source>
        <dbReference type="PROSITE" id="PS51232"/>
    </source>
</evidence>
<dbReference type="InterPro" id="IPR014768">
    <property type="entry name" value="GBD/FH3_dom"/>
</dbReference>
<dbReference type="GO" id="GO:0005829">
    <property type="term" value="C:cytosol"/>
    <property type="evidence" value="ECO:0007669"/>
    <property type="project" value="TreeGrafter"/>
</dbReference>
<dbReference type="PROSITE" id="PS51232">
    <property type="entry name" value="GBD_FH3"/>
    <property type="match status" value="1"/>
</dbReference>
<evidence type="ECO:0000313" key="4">
    <source>
        <dbReference type="Proteomes" id="UP000278807"/>
    </source>
</evidence>
<dbReference type="GO" id="GO:0016477">
    <property type="term" value="P:cell migration"/>
    <property type="evidence" value="ECO:0007669"/>
    <property type="project" value="TreeGrafter"/>
</dbReference>
<sequence>MASEDTSVWNSFIQSLDVDPDKAKNIEQLPESQKRQLIESYTIKTSKHSAFHYVTLIKGLRNCRGSLSKSRKGNLQTAREVLNATEISLRTNNVSWVYEFLDKGGLQVLQEYMSKTVQNMLSSSALPPSICRRRHCLHSTPNVNDDQLSLECSMEYADRASTGSRSLFCHRGGTSTSNKKSNSRSASVNKRRHSSNKDNALATANYESIHLGVKCYRALLNNQRGCTMIFDQPESINTIALCLLHPSFQTKTLVLELLAAVCLIVGGHERVIAAFDEICRELGESRRFETLVFFFRSHERLPSDDYSIDFMLDDHNEYSGRESWVSR</sequence>
<name>A0A0R3T3S6_RODNA</name>
<dbReference type="InterPro" id="IPR043592">
    <property type="entry name" value="FMNL_animal"/>
</dbReference>
<dbReference type="GO" id="GO:0030866">
    <property type="term" value="P:cortical actin cytoskeleton organization"/>
    <property type="evidence" value="ECO:0007669"/>
    <property type="project" value="TreeGrafter"/>
</dbReference>
<dbReference type="Gene3D" id="1.25.10.10">
    <property type="entry name" value="Leucine-rich Repeat Variant"/>
    <property type="match status" value="2"/>
</dbReference>
<dbReference type="GO" id="GO:0051015">
    <property type="term" value="F:actin filament binding"/>
    <property type="evidence" value="ECO:0007669"/>
    <property type="project" value="TreeGrafter"/>
</dbReference>
<dbReference type="SMART" id="SM01140">
    <property type="entry name" value="Drf_GBD"/>
    <property type="match status" value="1"/>
</dbReference>
<dbReference type="WBParaSite" id="HNAJ_0000167601-mRNA-1">
    <property type="protein sequence ID" value="HNAJ_0000167601-mRNA-1"/>
    <property type="gene ID" value="HNAJ_0000167601"/>
</dbReference>
<gene>
    <name evidence="3" type="ORF">HNAJ_LOCUS1675</name>
</gene>
<keyword evidence="4" id="KW-1185">Reference proteome</keyword>
<dbReference type="STRING" id="102285.A0A0R3T3S6"/>
<proteinExistence type="predicted"/>
<dbReference type="GO" id="GO:0031267">
    <property type="term" value="F:small GTPase binding"/>
    <property type="evidence" value="ECO:0007669"/>
    <property type="project" value="InterPro"/>
</dbReference>
<dbReference type="Proteomes" id="UP000278807">
    <property type="component" value="Unassembled WGS sequence"/>
</dbReference>
<dbReference type="InterPro" id="IPR016024">
    <property type="entry name" value="ARM-type_fold"/>
</dbReference>